<keyword evidence="2" id="KW-0229">DNA integration</keyword>
<dbReference type="InterPro" id="IPR050808">
    <property type="entry name" value="Phage_Integrase"/>
</dbReference>
<dbReference type="CDD" id="cd00801">
    <property type="entry name" value="INT_P4_C"/>
    <property type="match status" value="1"/>
</dbReference>
<keyword evidence="7" id="KW-1185">Reference proteome</keyword>
<dbReference type="InterPro" id="IPR011010">
    <property type="entry name" value="DNA_brk_join_enz"/>
</dbReference>
<comment type="caution">
    <text evidence="6">The sequence shown here is derived from an EMBL/GenBank/DDBJ whole genome shotgun (WGS) entry which is preliminary data.</text>
</comment>
<protein>
    <submittedName>
        <fullName evidence="6">Integrase</fullName>
    </submittedName>
</protein>
<evidence type="ECO:0000313" key="7">
    <source>
        <dbReference type="Proteomes" id="UP000533533"/>
    </source>
</evidence>
<dbReference type="PROSITE" id="PS51898">
    <property type="entry name" value="TYR_RECOMBINASE"/>
    <property type="match status" value="1"/>
</dbReference>
<evidence type="ECO:0000259" key="5">
    <source>
        <dbReference type="PROSITE" id="PS51898"/>
    </source>
</evidence>
<sequence>MATREKNRLNPLAVKRATKPGYLADGDGLYLLVAKGGSGGKSWVLRYTIDGRTREMGLGSAGENRKDRLSLAEARKKAIDARARLRDGEDPIDARQTAQRARKQAKAQQRTFAEAAAECIAAKRVEWTNVKHSQQWENTLATYAYPHFGKWPVEQVDKTAILHAVRPIWTVKIETATRLLGRIRAVLRFAASAGYRPAVDPSVWDDIAEVLPKASKLRRESREHHAAAPYREIHGIVRSVRASTASPATRSIFEFIILTAARSGEARGARWGELDIRNRCWLVPAERMKARKPHRVPLSDRAVEILGDMREARGTKNPAADELVFPAPRGGMLSDMVLTQLMRRTELPYTMHGFRSSFRDWAAEQTAFAREVAEHALAHQVEDEAEAAYFRSDLFARRRELMNAWAEFLETAPAAEDDDENVIPLRAAK</sequence>
<name>A0ABR6FRU3_9BURK</name>
<dbReference type="PANTHER" id="PTHR30629:SF2">
    <property type="entry name" value="PROPHAGE INTEGRASE INTS-RELATED"/>
    <property type="match status" value="1"/>
</dbReference>
<dbReference type="Pfam" id="PF13356">
    <property type="entry name" value="Arm-DNA-bind_3"/>
    <property type="match status" value="1"/>
</dbReference>
<evidence type="ECO:0000256" key="2">
    <source>
        <dbReference type="ARBA" id="ARBA00022908"/>
    </source>
</evidence>
<gene>
    <name evidence="6" type="ORF">FHX59_004586</name>
</gene>
<dbReference type="Pfam" id="PF22022">
    <property type="entry name" value="Phage_int_M"/>
    <property type="match status" value="1"/>
</dbReference>
<dbReference type="Proteomes" id="UP000533533">
    <property type="component" value="Unassembled WGS sequence"/>
</dbReference>
<dbReference type="RefSeq" id="WP_110388063.1">
    <property type="nucleotide sequence ID" value="NZ_JACHVZ010000012.1"/>
</dbReference>
<dbReference type="InterPro" id="IPR002104">
    <property type="entry name" value="Integrase_catalytic"/>
</dbReference>
<dbReference type="SUPFAM" id="SSF56349">
    <property type="entry name" value="DNA breaking-rejoining enzymes"/>
    <property type="match status" value="1"/>
</dbReference>
<comment type="similarity">
    <text evidence="1">Belongs to the 'phage' integrase family.</text>
</comment>
<evidence type="ECO:0000313" key="6">
    <source>
        <dbReference type="EMBL" id="MBB2930138.1"/>
    </source>
</evidence>
<dbReference type="InterPro" id="IPR010998">
    <property type="entry name" value="Integrase_recombinase_N"/>
</dbReference>
<keyword evidence="3" id="KW-0238">DNA-binding</keyword>
<evidence type="ECO:0000256" key="1">
    <source>
        <dbReference type="ARBA" id="ARBA00008857"/>
    </source>
</evidence>
<feature type="domain" description="Tyr recombinase" evidence="5">
    <location>
        <begin position="212"/>
        <end position="403"/>
    </location>
</feature>
<dbReference type="Gene3D" id="1.10.150.130">
    <property type="match status" value="1"/>
</dbReference>
<evidence type="ECO:0000256" key="3">
    <source>
        <dbReference type="ARBA" id="ARBA00023125"/>
    </source>
</evidence>
<evidence type="ECO:0000256" key="4">
    <source>
        <dbReference type="ARBA" id="ARBA00023172"/>
    </source>
</evidence>
<dbReference type="Pfam" id="PF00589">
    <property type="entry name" value="Phage_integrase"/>
    <property type="match status" value="1"/>
</dbReference>
<dbReference type="InterPro" id="IPR038488">
    <property type="entry name" value="Integrase_DNA-bd_sf"/>
</dbReference>
<dbReference type="InterPro" id="IPR053876">
    <property type="entry name" value="Phage_int_M"/>
</dbReference>
<dbReference type="PANTHER" id="PTHR30629">
    <property type="entry name" value="PROPHAGE INTEGRASE"/>
    <property type="match status" value="1"/>
</dbReference>
<dbReference type="Gene3D" id="1.10.443.10">
    <property type="entry name" value="Intergrase catalytic core"/>
    <property type="match status" value="1"/>
</dbReference>
<proteinExistence type="inferred from homology"/>
<dbReference type="EMBL" id="JACHVZ010000012">
    <property type="protein sequence ID" value="MBB2930138.1"/>
    <property type="molecule type" value="Genomic_DNA"/>
</dbReference>
<dbReference type="Gene3D" id="3.30.160.390">
    <property type="entry name" value="Integrase, DNA-binding domain"/>
    <property type="match status" value="1"/>
</dbReference>
<organism evidence="6 7">
    <name type="scientific">Paraburkholderia silvatlantica</name>
    <dbReference type="NCBI Taxonomy" id="321895"/>
    <lineage>
        <taxon>Bacteria</taxon>
        <taxon>Pseudomonadati</taxon>
        <taxon>Pseudomonadota</taxon>
        <taxon>Betaproteobacteria</taxon>
        <taxon>Burkholderiales</taxon>
        <taxon>Burkholderiaceae</taxon>
        <taxon>Paraburkholderia</taxon>
    </lineage>
</organism>
<reference evidence="6 7" key="1">
    <citation type="submission" date="2020-08" db="EMBL/GenBank/DDBJ databases">
        <title>Genomic Encyclopedia of Type Strains, Phase IV (KMG-V): Genome sequencing to study the core and pangenomes of soil and plant-associated prokaryotes.</title>
        <authorList>
            <person name="Whitman W."/>
        </authorList>
    </citation>
    <scope>NUCLEOTIDE SEQUENCE [LARGE SCALE GENOMIC DNA]</scope>
    <source>
        <strain evidence="6 7">SRMrh-85</strain>
    </source>
</reference>
<dbReference type="InterPro" id="IPR013762">
    <property type="entry name" value="Integrase-like_cat_sf"/>
</dbReference>
<accession>A0ABR6FRU3</accession>
<dbReference type="InterPro" id="IPR025166">
    <property type="entry name" value="Integrase_DNA_bind_dom"/>
</dbReference>
<keyword evidence="4" id="KW-0233">DNA recombination</keyword>